<evidence type="ECO:0000256" key="3">
    <source>
        <dbReference type="ARBA" id="ARBA00022448"/>
    </source>
</evidence>
<feature type="transmembrane region" description="Helical" evidence="7">
    <location>
        <begin position="30"/>
        <end position="49"/>
    </location>
</feature>
<dbReference type="InterPro" id="IPR006153">
    <property type="entry name" value="Cation/H_exchanger_TM"/>
</dbReference>
<dbReference type="RefSeq" id="WP_145212099.1">
    <property type="nucleotide sequence ID" value="NZ_CP036432.1"/>
</dbReference>
<evidence type="ECO:0000259" key="8">
    <source>
        <dbReference type="PROSITE" id="PS51201"/>
    </source>
</evidence>
<dbReference type="PROSITE" id="PS51201">
    <property type="entry name" value="RCK_N"/>
    <property type="match status" value="1"/>
</dbReference>
<feature type="domain" description="RCK N-terminal" evidence="8">
    <location>
        <begin position="403"/>
        <end position="519"/>
    </location>
</feature>
<feature type="transmembrane region" description="Helical" evidence="7">
    <location>
        <begin position="326"/>
        <end position="346"/>
    </location>
</feature>
<feature type="transmembrane region" description="Helical" evidence="7">
    <location>
        <begin position="87"/>
        <end position="109"/>
    </location>
</feature>
<feature type="transmembrane region" description="Helical" evidence="7">
    <location>
        <begin position="6"/>
        <end position="23"/>
    </location>
</feature>
<feature type="transmembrane region" description="Helical" evidence="7">
    <location>
        <begin position="115"/>
        <end position="136"/>
    </location>
</feature>
<keyword evidence="6 7" id="KW-0472">Membrane</keyword>
<dbReference type="InterPro" id="IPR036291">
    <property type="entry name" value="NAD(P)-bd_dom_sf"/>
</dbReference>
<reference evidence="9 10" key="1">
    <citation type="submission" date="2019-02" db="EMBL/GenBank/DDBJ databases">
        <title>Deep-cultivation of Planctomycetes and their phenomic and genomic characterization uncovers novel biology.</title>
        <authorList>
            <person name="Wiegand S."/>
            <person name="Jogler M."/>
            <person name="Boedeker C."/>
            <person name="Pinto D."/>
            <person name="Vollmers J."/>
            <person name="Rivas-Marin E."/>
            <person name="Kohn T."/>
            <person name="Peeters S.H."/>
            <person name="Heuer A."/>
            <person name="Rast P."/>
            <person name="Oberbeckmann S."/>
            <person name="Bunk B."/>
            <person name="Jeske O."/>
            <person name="Meyerdierks A."/>
            <person name="Storesund J.E."/>
            <person name="Kallscheuer N."/>
            <person name="Luecker S."/>
            <person name="Lage O.M."/>
            <person name="Pohl T."/>
            <person name="Merkel B.J."/>
            <person name="Hornburger P."/>
            <person name="Mueller R.-W."/>
            <person name="Bruemmer F."/>
            <person name="Labrenz M."/>
            <person name="Spormann A.M."/>
            <person name="Op den Camp H."/>
            <person name="Overmann J."/>
            <person name="Amann R."/>
            <person name="Jetten M.S.M."/>
            <person name="Mascher T."/>
            <person name="Medema M.H."/>
            <person name="Devos D.P."/>
            <person name="Kaster A.-K."/>
            <person name="Ovreas L."/>
            <person name="Rohde M."/>
            <person name="Galperin M.Y."/>
            <person name="Jogler C."/>
        </authorList>
    </citation>
    <scope>NUCLEOTIDE SEQUENCE [LARGE SCALE GENOMIC DNA]</scope>
    <source>
        <strain evidence="9 10">TBK1r</strain>
    </source>
</reference>
<dbReference type="Pfam" id="PF00999">
    <property type="entry name" value="Na_H_Exchanger"/>
    <property type="match status" value="1"/>
</dbReference>
<dbReference type="Proteomes" id="UP000318081">
    <property type="component" value="Chromosome"/>
</dbReference>
<feature type="transmembrane region" description="Helical" evidence="7">
    <location>
        <begin position="148"/>
        <end position="170"/>
    </location>
</feature>
<evidence type="ECO:0000256" key="2">
    <source>
        <dbReference type="ARBA" id="ARBA00005551"/>
    </source>
</evidence>
<keyword evidence="10" id="KW-1185">Reference proteome</keyword>
<dbReference type="SUPFAM" id="SSF51735">
    <property type="entry name" value="NAD(P)-binding Rossmann-fold domains"/>
    <property type="match status" value="1"/>
</dbReference>
<evidence type="ECO:0000256" key="4">
    <source>
        <dbReference type="ARBA" id="ARBA00022692"/>
    </source>
</evidence>
<evidence type="ECO:0000256" key="7">
    <source>
        <dbReference type="SAM" id="Phobius"/>
    </source>
</evidence>
<protein>
    <submittedName>
        <fullName evidence="9">Inner membrane protein YbaL</fullName>
    </submittedName>
</protein>
<dbReference type="Gene3D" id="3.40.50.720">
    <property type="entry name" value="NAD(P)-binding Rossmann-like Domain"/>
    <property type="match status" value="1"/>
</dbReference>
<accession>A0ABX5XQA8</accession>
<dbReference type="PANTHER" id="PTHR42751">
    <property type="entry name" value="SODIUM/HYDROGEN EXCHANGER FAMILY/TRKA DOMAIN PROTEIN"/>
    <property type="match status" value="1"/>
</dbReference>
<feature type="transmembrane region" description="Helical" evidence="7">
    <location>
        <begin position="273"/>
        <end position="291"/>
    </location>
</feature>
<evidence type="ECO:0000256" key="1">
    <source>
        <dbReference type="ARBA" id="ARBA00004141"/>
    </source>
</evidence>
<gene>
    <name evidence="9" type="primary">ybaL</name>
    <name evidence="9" type="ORF">TBK1r_31330</name>
</gene>
<evidence type="ECO:0000256" key="5">
    <source>
        <dbReference type="ARBA" id="ARBA00022989"/>
    </source>
</evidence>
<dbReference type="Gene3D" id="1.20.1530.20">
    <property type="match status" value="1"/>
</dbReference>
<dbReference type="InterPro" id="IPR038770">
    <property type="entry name" value="Na+/solute_symporter_sf"/>
</dbReference>
<name>A0ABX5XQA8_9BACT</name>
<keyword evidence="5 7" id="KW-1133">Transmembrane helix</keyword>
<evidence type="ECO:0000313" key="10">
    <source>
        <dbReference type="Proteomes" id="UP000318081"/>
    </source>
</evidence>
<keyword evidence="4 7" id="KW-0812">Transmembrane</keyword>
<evidence type="ECO:0000256" key="6">
    <source>
        <dbReference type="ARBA" id="ARBA00023136"/>
    </source>
</evidence>
<proteinExistence type="inferred from homology"/>
<feature type="transmembrane region" description="Helical" evidence="7">
    <location>
        <begin position="182"/>
        <end position="208"/>
    </location>
</feature>
<sequence length="545" mass="58464">MTQTLIHDLLFILAAGLLAGLICRWLHASVLIGYLVVGALLGQGVLGWVRDETHQLEHFTEAGVFLLLFSIGLEFSLDDLQRLGRKFFIGGATQMTLVAVPVVALLVAFGMSWQSAVLIASAVAFSSTVLVFKALTEWGQSQRPHGRCAIGILLFQDAALIPLLLLVPLLTGEGNAPSPRQYLALAAVSLLFVLAVITLRYCLSNWLIPLLAGYRSPEMVILFTIVSLGGVTLAAHAVGLPPAVGAFAAGLIFNGNRWTKQIDALVLPFRETFAAVFFVGLGLIFDPALIWHEPLAMGAALAGLIALKALAGTLAFRLTGMPLQRAFGMGVGLAHVGEFAFVLILLGVESGVLREIDYQRVIAISVGSLILTPLLMKTGLRLVHDETIDVETPRKSDSESTTTRLATIIGAGPIGSRIASQLETTGQDVCLVDLSPVNLHPFSQLGFRTVAGDASDTSILERAEVHHAGVIVVCVPDDQVALRVVRAIRKINPDGKLLVRCRYQASVPKLRRVGADVVVTEETEASLALLRELNQLEQAFLIQRP</sequence>
<comment type="similarity">
    <text evidence="2">Belongs to the monovalent cation:proton antiporter 2 (CPA2) transporter (TC 2.A.37) family.</text>
</comment>
<keyword evidence="3" id="KW-0813">Transport</keyword>
<organism evidence="9 10">
    <name type="scientific">Stieleria magnilauensis</name>
    <dbReference type="NCBI Taxonomy" id="2527963"/>
    <lineage>
        <taxon>Bacteria</taxon>
        <taxon>Pseudomonadati</taxon>
        <taxon>Planctomycetota</taxon>
        <taxon>Planctomycetia</taxon>
        <taxon>Pirellulales</taxon>
        <taxon>Pirellulaceae</taxon>
        <taxon>Stieleria</taxon>
    </lineage>
</organism>
<comment type="subcellular location">
    <subcellularLocation>
        <location evidence="1">Membrane</location>
        <topology evidence="1">Multi-pass membrane protein</topology>
    </subcellularLocation>
</comment>
<dbReference type="InterPro" id="IPR003148">
    <property type="entry name" value="RCK_N"/>
</dbReference>
<feature type="transmembrane region" description="Helical" evidence="7">
    <location>
        <begin position="298"/>
        <end position="320"/>
    </location>
</feature>
<dbReference type="PANTHER" id="PTHR42751:SF6">
    <property type="entry name" value="CONSERVED INTEGRAL MEMBRANE TRANSPORT PROTEIN-RELATED"/>
    <property type="match status" value="1"/>
</dbReference>
<feature type="transmembrane region" description="Helical" evidence="7">
    <location>
        <begin position="220"/>
        <end position="253"/>
    </location>
</feature>
<dbReference type="Pfam" id="PF02254">
    <property type="entry name" value="TrkA_N"/>
    <property type="match status" value="1"/>
</dbReference>
<dbReference type="EMBL" id="CP036432">
    <property type="protein sequence ID" value="QDV84188.1"/>
    <property type="molecule type" value="Genomic_DNA"/>
</dbReference>
<evidence type="ECO:0000313" key="9">
    <source>
        <dbReference type="EMBL" id="QDV84188.1"/>
    </source>
</evidence>